<protein>
    <recommendedName>
        <fullName evidence="3">MotA/TolQ/ExbB proton channel family protein</fullName>
    </recommendedName>
</protein>
<evidence type="ECO:0000313" key="1">
    <source>
        <dbReference type="EMBL" id="QEG18212.1"/>
    </source>
</evidence>
<keyword evidence="2" id="KW-1185">Reference proteome</keyword>
<dbReference type="EMBL" id="CP042910">
    <property type="protein sequence ID" value="QEG18212.1"/>
    <property type="molecule type" value="Genomic_DNA"/>
</dbReference>
<reference evidence="1 2" key="1">
    <citation type="submission" date="2019-08" db="EMBL/GenBank/DDBJ databases">
        <title>Deep-cultivation of Planctomycetes and their phenomic and genomic characterization uncovers novel biology.</title>
        <authorList>
            <person name="Wiegand S."/>
            <person name="Jogler M."/>
            <person name="Boedeker C."/>
            <person name="Pinto D."/>
            <person name="Vollmers J."/>
            <person name="Rivas-Marin E."/>
            <person name="Kohn T."/>
            <person name="Peeters S.H."/>
            <person name="Heuer A."/>
            <person name="Rast P."/>
            <person name="Oberbeckmann S."/>
            <person name="Bunk B."/>
            <person name="Jeske O."/>
            <person name="Meyerdierks A."/>
            <person name="Storesund J.E."/>
            <person name="Kallscheuer N."/>
            <person name="Luecker S."/>
            <person name="Lage O.M."/>
            <person name="Pohl T."/>
            <person name="Merkel B.J."/>
            <person name="Hornburger P."/>
            <person name="Mueller R.-W."/>
            <person name="Bruemmer F."/>
            <person name="Labrenz M."/>
            <person name="Spormann A.M."/>
            <person name="Op den Camp H."/>
            <person name="Overmann J."/>
            <person name="Amann R."/>
            <person name="Jetten M.S.M."/>
            <person name="Mascher T."/>
            <person name="Medema M.H."/>
            <person name="Devos D.P."/>
            <person name="Kaster A.-K."/>
            <person name="Ovreas L."/>
            <person name="Rohde M."/>
            <person name="Galperin M.Y."/>
            <person name="Jogler C."/>
        </authorList>
    </citation>
    <scope>NUCLEOTIDE SEQUENCE [LARGE SCALE GENOMIC DNA]</scope>
    <source>
        <strain evidence="1 2">DSM 8797</strain>
    </source>
</reference>
<evidence type="ECO:0000313" key="2">
    <source>
        <dbReference type="Proteomes" id="UP000322887"/>
    </source>
</evidence>
<organism evidence="1 2">
    <name type="scientific">Gimesia maris</name>
    <dbReference type="NCBI Taxonomy" id="122"/>
    <lineage>
        <taxon>Bacteria</taxon>
        <taxon>Pseudomonadati</taxon>
        <taxon>Planctomycetota</taxon>
        <taxon>Planctomycetia</taxon>
        <taxon>Planctomycetales</taxon>
        <taxon>Planctomycetaceae</taxon>
        <taxon>Gimesia</taxon>
    </lineage>
</organism>
<accession>A0ABX5YRF0</accession>
<dbReference type="Proteomes" id="UP000322887">
    <property type="component" value="Chromosome"/>
</dbReference>
<proteinExistence type="predicted"/>
<gene>
    <name evidence="1" type="ORF">GmarT_40980</name>
</gene>
<dbReference type="RefSeq" id="WP_002646759.1">
    <property type="nucleotide sequence ID" value="NZ_CP042910.1"/>
</dbReference>
<name>A0ABX5YRF0_9PLAN</name>
<evidence type="ECO:0008006" key="3">
    <source>
        <dbReference type="Google" id="ProtNLM"/>
    </source>
</evidence>
<dbReference type="GeneID" id="98648582"/>
<sequence>MFGMIGTLISLFVGAAVIYAAVLTVNAVINWFKSRASLVNSDADNIAFTIREKLNNGDYSLYQGIFNQRTNTLLDGQKMVGDQMDSELANLHRTQEMVVYQ</sequence>